<feature type="region of interest" description="Disordered" evidence="1">
    <location>
        <begin position="224"/>
        <end position="290"/>
    </location>
</feature>
<gene>
    <name evidence="2" type="ORF">CfE428DRAFT_1294</name>
</gene>
<feature type="compositionally biased region" description="Low complexity" evidence="1">
    <location>
        <begin position="232"/>
        <end position="244"/>
    </location>
</feature>
<evidence type="ECO:0000313" key="2">
    <source>
        <dbReference type="EMBL" id="EDY21001.1"/>
    </source>
</evidence>
<dbReference type="InParanoid" id="B4CXK3"/>
<dbReference type="EMBL" id="ABVL01000003">
    <property type="protein sequence ID" value="EDY21001.1"/>
    <property type="molecule type" value="Genomic_DNA"/>
</dbReference>
<dbReference type="SUPFAM" id="SSF52540">
    <property type="entry name" value="P-loop containing nucleoside triphosphate hydrolases"/>
    <property type="match status" value="1"/>
</dbReference>
<comment type="caution">
    <text evidence="2">The sequence shown here is derived from an EMBL/GenBank/DDBJ whole genome shotgun (WGS) entry which is preliminary data.</text>
</comment>
<name>B4CXK3_9BACT</name>
<sequence>MGFLGPSRKPRGTENQNQIATMSILASTIHRGPLVRAQKTVIYGPEGIGKTTLAAQFPSPVFLDTEGGTHHLDVARFPAPKTWDDVTKTIAALASEPHEFRTLVVDTADWLEKLLIEDVCRRANKTSIEEFGYGKGYVVLAEEVTKFLASLNALLARGMHVLLLAHCRIAKFEQPDAAGAYDRYELKLTKQVAPLVKEWCDMLLFANYFTKIAENDSGRNAVSADASASSIRPTRPRGTPRTGTASRKICRSSSPPLRRLSVPAQKSNQWLRSRIPSRGSRSWSPEKKTW</sequence>
<evidence type="ECO:0000313" key="3">
    <source>
        <dbReference type="Proteomes" id="UP000005824"/>
    </source>
</evidence>
<evidence type="ECO:0008006" key="4">
    <source>
        <dbReference type="Google" id="ProtNLM"/>
    </source>
</evidence>
<proteinExistence type="predicted"/>
<dbReference type="Proteomes" id="UP000005824">
    <property type="component" value="Unassembled WGS sequence"/>
</dbReference>
<keyword evidence="3" id="KW-1185">Reference proteome</keyword>
<dbReference type="AlphaFoldDB" id="B4CXK3"/>
<dbReference type="eggNOG" id="ENOG502Z7T2">
    <property type="taxonomic scope" value="Bacteria"/>
</dbReference>
<evidence type="ECO:0000256" key="1">
    <source>
        <dbReference type="SAM" id="MobiDB-lite"/>
    </source>
</evidence>
<dbReference type="InterPro" id="IPR027417">
    <property type="entry name" value="P-loop_NTPase"/>
</dbReference>
<protein>
    <recommendedName>
        <fullName evidence="4">ATP-binding protein</fullName>
    </recommendedName>
</protein>
<accession>B4CXK3</accession>
<dbReference type="Pfam" id="PF13479">
    <property type="entry name" value="AAA_24"/>
    <property type="match status" value="1"/>
</dbReference>
<reference evidence="2 3" key="1">
    <citation type="journal article" date="2011" name="J. Bacteriol.">
        <title>Genome sequence of Chthoniobacter flavus Ellin428, an aerobic heterotrophic soil bacterium.</title>
        <authorList>
            <person name="Kant R."/>
            <person name="van Passel M.W."/>
            <person name="Palva A."/>
            <person name="Lucas S."/>
            <person name="Lapidus A."/>
            <person name="Glavina Del Rio T."/>
            <person name="Dalin E."/>
            <person name="Tice H."/>
            <person name="Bruce D."/>
            <person name="Goodwin L."/>
            <person name="Pitluck S."/>
            <person name="Larimer F.W."/>
            <person name="Land M.L."/>
            <person name="Hauser L."/>
            <person name="Sangwan P."/>
            <person name="de Vos W.M."/>
            <person name="Janssen P.H."/>
            <person name="Smidt H."/>
        </authorList>
    </citation>
    <scope>NUCLEOTIDE SEQUENCE [LARGE SCALE GENOMIC DNA]</scope>
    <source>
        <strain evidence="2 3">Ellin428</strain>
    </source>
</reference>
<feature type="compositionally biased region" description="Low complexity" evidence="1">
    <location>
        <begin position="251"/>
        <end position="261"/>
    </location>
</feature>
<dbReference type="STRING" id="497964.CfE428DRAFT_1294"/>
<organism evidence="2 3">
    <name type="scientific">Chthoniobacter flavus Ellin428</name>
    <dbReference type="NCBI Taxonomy" id="497964"/>
    <lineage>
        <taxon>Bacteria</taxon>
        <taxon>Pseudomonadati</taxon>
        <taxon>Verrucomicrobiota</taxon>
        <taxon>Spartobacteria</taxon>
        <taxon>Chthoniobacterales</taxon>
        <taxon>Chthoniobacteraceae</taxon>
        <taxon>Chthoniobacter</taxon>
    </lineage>
</organism>